<feature type="domain" description="Chitin-binding type-2" evidence="1">
    <location>
        <begin position="34"/>
        <end position="102"/>
    </location>
</feature>
<dbReference type="SUPFAM" id="SSF57625">
    <property type="entry name" value="Invertebrate chitin-binding proteins"/>
    <property type="match status" value="1"/>
</dbReference>
<dbReference type="GO" id="GO:0008061">
    <property type="term" value="F:chitin binding"/>
    <property type="evidence" value="ECO:0007669"/>
    <property type="project" value="InterPro"/>
</dbReference>
<feature type="domain" description="Chitin-binding type-2" evidence="1">
    <location>
        <begin position="208"/>
        <end position="263"/>
    </location>
</feature>
<dbReference type="InterPro" id="IPR002557">
    <property type="entry name" value="Chitin-bd_dom"/>
</dbReference>
<name>A0A8W8LZ83_MAGGI</name>
<evidence type="ECO:0000259" key="1">
    <source>
        <dbReference type="PROSITE" id="PS50940"/>
    </source>
</evidence>
<organism evidence="2 3">
    <name type="scientific">Magallana gigas</name>
    <name type="common">Pacific oyster</name>
    <name type="synonym">Crassostrea gigas</name>
    <dbReference type="NCBI Taxonomy" id="29159"/>
    <lineage>
        <taxon>Eukaryota</taxon>
        <taxon>Metazoa</taxon>
        <taxon>Spiralia</taxon>
        <taxon>Lophotrochozoa</taxon>
        <taxon>Mollusca</taxon>
        <taxon>Bivalvia</taxon>
        <taxon>Autobranchia</taxon>
        <taxon>Pteriomorphia</taxon>
        <taxon>Ostreida</taxon>
        <taxon>Ostreoidea</taxon>
        <taxon>Ostreidae</taxon>
        <taxon>Magallana</taxon>
    </lineage>
</organism>
<protein>
    <recommendedName>
        <fullName evidence="1">Chitin-binding type-2 domain-containing protein</fullName>
    </recommendedName>
</protein>
<dbReference type="Pfam" id="PF01607">
    <property type="entry name" value="CBM_14"/>
    <property type="match status" value="1"/>
</dbReference>
<keyword evidence="3" id="KW-1185">Reference proteome</keyword>
<reference evidence="2" key="1">
    <citation type="submission" date="2022-08" db="UniProtKB">
        <authorList>
            <consortium name="EnsemblMetazoa"/>
        </authorList>
    </citation>
    <scope>IDENTIFICATION</scope>
    <source>
        <strain evidence="2">05x7-T-G4-1.051#20</strain>
    </source>
</reference>
<sequence length="263" mass="30317">MARNVNKLTKKLEMSDLALMTLQPLINLTDSDMVEICKKHPSLVLAHPRICQQYYNCSMKEDVDLSFRYRVRRLYLTECYYPDLFSTETLECENFTEVKCGNRYEVKWICRYDRNTFRPLYDSPKAMFYSQSCLDVNPICVGYPDGIYDNELIKGRGPLGFYKKCYKERVIETGVCPNAENWHSRAYPYKGHCVSAFEIPMFHKFGLLPPCFGNSDGSYQYPNRPCDAYYTCINGTAKGIKCPGSQLFNVVTGTCMEGAQCVE</sequence>
<proteinExistence type="predicted"/>
<evidence type="ECO:0000313" key="2">
    <source>
        <dbReference type="EnsemblMetazoa" id="G29811.1:cds"/>
    </source>
</evidence>
<evidence type="ECO:0000313" key="3">
    <source>
        <dbReference type="Proteomes" id="UP000005408"/>
    </source>
</evidence>
<dbReference type="Gene3D" id="2.170.140.10">
    <property type="entry name" value="Chitin binding domain"/>
    <property type="match status" value="1"/>
</dbReference>
<dbReference type="InterPro" id="IPR036508">
    <property type="entry name" value="Chitin-bd_dom_sf"/>
</dbReference>
<dbReference type="GO" id="GO:0005576">
    <property type="term" value="C:extracellular region"/>
    <property type="evidence" value="ECO:0007669"/>
    <property type="project" value="InterPro"/>
</dbReference>
<dbReference type="PROSITE" id="PS50940">
    <property type="entry name" value="CHIT_BIND_II"/>
    <property type="match status" value="2"/>
</dbReference>
<dbReference type="EnsemblMetazoa" id="G29811.1">
    <property type="protein sequence ID" value="G29811.1:cds"/>
    <property type="gene ID" value="G29811"/>
</dbReference>
<dbReference type="Proteomes" id="UP000005408">
    <property type="component" value="Unassembled WGS sequence"/>
</dbReference>
<dbReference type="AlphaFoldDB" id="A0A8W8LZ83"/>
<accession>A0A8W8LZ83</accession>
<dbReference type="SMART" id="SM00494">
    <property type="entry name" value="ChtBD2"/>
    <property type="match status" value="2"/>
</dbReference>